<sequence>MQLENIPLFLPYFTVSPLSSSISWYKLGTNQIKPNLYKVNQLASADYKNLYLNSLKCTGQN</sequence>
<reference evidence="1 2" key="1">
    <citation type="journal article" date="2018" name="Sci. Rep.">
        <title>Genomic signatures of local adaptation to the degree of environmental predictability in rotifers.</title>
        <authorList>
            <person name="Franch-Gras L."/>
            <person name="Hahn C."/>
            <person name="Garcia-Roger E.M."/>
            <person name="Carmona M.J."/>
            <person name="Serra M."/>
            <person name="Gomez A."/>
        </authorList>
    </citation>
    <scope>NUCLEOTIDE SEQUENCE [LARGE SCALE GENOMIC DNA]</scope>
    <source>
        <strain evidence="1">HYR1</strain>
    </source>
</reference>
<dbReference type="AlphaFoldDB" id="A0A3M7SWU5"/>
<accession>A0A3M7SWU5</accession>
<protein>
    <submittedName>
        <fullName evidence="1">Uncharacterized protein</fullName>
    </submittedName>
</protein>
<proteinExistence type="predicted"/>
<dbReference type="EMBL" id="REGN01000666">
    <property type="protein sequence ID" value="RNA40192.1"/>
    <property type="molecule type" value="Genomic_DNA"/>
</dbReference>
<dbReference type="Proteomes" id="UP000276133">
    <property type="component" value="Unassembled WGS sequence"/>
</dbReference>
<gene>
    <name evidence="1" type="ORF">BpHYR1_049908</name>
</gene>
<keyword evidence="2" id="KW-1185">Reference proteome</keyword>
<comment type="caution">
    <text evidence="1">The sequence shown here is derived from an EMBL/GenBank/DDBJ whole genome shotgun (WGS) entry which is preliminary data.</text>
</comment>
<evidence type="ECO:0000313" key="1">
    <source>
        <dbReference type="EMBL" id="RNA40192.1"/>
    </source>
</evidence>
<name>A0A3M7SWU5_BRAPC</name>
<organism evidence="1 2">
    <name type="scientific">Brachionus plicatilis</name>
    <name type="common">Marine rotifer</name>
    <name type="synonym">Brachionus muelleri</name>
    <dbReference type="NCBI Taxonomy" id="10195"/>
    <lineage>
        <taxon>Eukaryota</taxon>
        <taxon>Metazoa</taxon>
        <taxon>Spiralia</taxon>
        <taxon>Gnathifera</taxon>
        <taxon>Rotifera</taxon>
        <taxon>Eurotatoria</taxon>
        <taxon>Monogononta</taxon>
        <taxon>Pseudotrocha</taxon>
        <taxon>Ploima</taxon>
        <taxon>Brachionidae</taxon>
        <taxon>Brachionus</taxon>
    </lineage>
</organism>
<evidence type="ECO:0000313" key="2">
    <source>
        <dbReference type="Proteomes" id="UP000276133"/>
    </source>
</evidence>